<dbReference type="Proteomes" id="UP000215788">
    <property type="component" value="Unassembled WGS sequence"/>
</dbReference>
<gene>
    <name evidence="1" type="ORF">CJF39_05795</name>
</gene>
<reference evidence="1 2" key="1">
    <citation type="submission" date="2017-08" db="EMBL/GenBank/DDBJ databases">
        <title>Genomic and metabolic characterisation of spoilage-associated Pseudomonas species.</title>
        <authorList>
            <person name="Stanborough T."/>
            <person name="Fegan N."/>
            <person name="Powell S.M."/>
            <person name="Singh T."/>
            <person name="Tamplin M.L."/>
            <person name="Chandry P.S."/>
        </authorList>
    </citation>
    <scope>NUCLEOTIDE SEQUENCE [LARGE SCALE GENOMIC DNA]</scope>
    <source>
        <strain evidence="1 2">L1802</strain>
    </source>
</reference>
<sequence length="77" mass="8620">MSWVASEIIEAYYVIGRGRQFVGASCSPMPISVGMISEYLSAHQSSIDRREFDAVIFAIDDEFRAKWAESSKPKENG</sequence>
<dbReference type="OrthoDB" id="6912510at2"/>
<evidence type="ECO:0000313" key="2">
    <source>
        <dbReference type="Proteomes" id="UP000215788"/>
    </source>
</evidence>
<evidence type="ECO:0000313" key="1">
    <source>
        <dbReference type="EMBL" id="OZY60394.1"/>
    </source>
</evidence>
<dbReference type="AlphaFoldDB" id="A0A266ND07"/>
<comment type="caution">
    <text evidence="1">The sequence shown here is derived from an EMBL/GenBank/DDBJ whole genome shotgun (WGS) entry which is preliminary data.</text>
</comment>
<dbReference type="RefSeq" id="WP_094992569.1">
    <property type="nucleotide sequence ID" value="NZ_NQKI01000006.1"/>
</dbReference>
<proteinExistence type="predicted"/>
<accession>A0A266ND07</accession>
<protein>
    <submittedName>
        <fullName evidence="1">Uncharacterized protein</fullName>
    </submittedName>
</protein>
<organism evidence="1 2">
    <name type="scientific">Pseudomonas lundensis</name>
    <dbReference type="NCBI Taxonomy" id="86185"/>
    <lineage>
        <taxon>Bacteria</taxon>
        <taxon>Pseudomonadati</taxon>
        <taxon>Pseudomonadota</taxon>
        <taxon>Gammaproteobacteria</taxon>
        <taxon>Pseudomonadales</taxon>
        <taxon>Pseudomonadaceae</taxon>
        <taxon>Pseudomonas</taxon>
    </lineage>
</organism>
<dbReference type="EMBL" id="NQKI01000006">
    <property type="protein sequence ID" value="OZY60394.1"/>
    <property type="molecule type" value="Genomic_DNA"/>
</dbReference>
<name>A0A266ND07_9PSED</name>